<dbReference type="InterPro" id="IPR050901">
    <property type="entry name" value="BP-dep_ABC_trans_perm"/>
</dbReference>
<dbReference type="EMBL" id="BAAAPF010000188">
    <property type="protein sequence ID" value="GAA2137815.1"/>
    <property type="molecule type" value="Genomic_DNA"/>
</dbReference>
<evidence type="ECO:0000256" key="6">
    <source>
        <dbReference type="ARBA" id="ARBA00023136"/>
    </source>
</evidence>
<dbReference type="PROSITE" id="PS50928">
    <property type="entry name" value="ABC_TM1"/>
    <property type="match status" value="1"/>
</dbReference>
<comment type="caution">
    <text evidence="9">The sequence shown here is derived from an EMBL/GenBank/DDBJ whole genome shotgun (WGS) entry which is preliminary data.</text>
</comment>
<dbReference type="RefSeq" id="WP_344291999.1">
    <property type="nucleotide sequence ID" value="NZ_BAAAPF010000188.1"/>
</dbReference>
<dbReference type="CDD" id="cd06261">
    <property type="entry name" value="TM_PBP2"/>
    <property type="match status" value="1"/>
</dbReference>
<comment type="similarity">
    <text evidence="7">Belongs to the binding-protein-dependent transport system permease family.</text>
</comment>
<evidence type="ECO:0000313" key="9">
    <source>
        <dbReference type="EMBL" id="GAA2137815.1"/>
    </source>
</evidence>
<keyword evidence="10" id="KW-1185">Reference proteome</keyword>
<accession>A0ABN2Z7A2</accession>
<evidence type="ECO:0000313" key="10">
    <source>
        <dbReference type="Proteomes" id="UP001500443"/>
    </source>
</evidence>
<keyword evidence="5 7" id="KW-1133">Transmembrane helix</keyword>
<protein>
    <submittedName>
        <fullName evidence="9">Carbohydrate ABC transporter permease</fullName>
    </submittedName>
</protein>
<evidence type="ECO:0000256" key="4">
    <source>
        <dbReference type="ARBA" id="ARBA00022692"/>
    </source>
</evidence>
<name>A0ABN2Z7A2_9ACTN</name>
<dbReference type="InterPro" id="IPR000515">
    <property type="entry name" value="MetI-like"/>
</dbReference>
<dbReference type="Gene3D" id="1.10.3720.10">
    <property type="entry name" value="MetI-like"/>
    <property type="match status" value="1"/>
</dbReference>
<dbReference type="Proteomes" id="UP001500443">
    <property type="component" value="Unassembled WGS sequence"/>
</dbReference>
<evidence type="ECO:0000256" key="3">
    <source>
        <dbReference type="ARBA" id="ARBA00022475"/>
    </source>
</evidence>
<comment type="subcellular location">
    <subcellularLocation>
        <location evidence="1 7">Cell membrane</location>
        <topology evidence="1 7">Multi-pass membrane protein</topology>
    </subcellularLocation>
</comment>
<keyword evidence="6 7" id="KW-0472">Membrane</keyword>
<evidence type="ECO:0000256" key="1">
    <source>
        <dbReference type="ARBA" id="ARBA00004651"/>
    </source>
</evidence>
<keyword evidence="4 7" id="KW-0812">Transmembrane</keyword>
<feature type="transmembrane region" description="Helical" evidence="7">
    <location>
        <begin position="110"/>
        <end position="131"/>
    </location>
</feature>
<dbReference type="InterPro" id="IPR035906">
    <property type="entry name" value="MetI-like_sf"/>
</dbReference>
<dbReference type="Pfam" id="PF00528">
    <property type="entry name" value="BPD_transp_1"/>
    <property type="match status" value="1"/>
</dbReference>
<evidence type="ECO:0000256" key="2">
    <source>
        <dbReference type="ARBA" id="ARBA00022448"/>
    </source>
</evidence>
<gene>
    <name evidence="9" type="ORF">GCM10009802_47080</name>
</gene>
<dbReference type="SUPFAM" id="SSF161098">
    <property type="entry name" value="MetI-like"/>
    <property type="match status" value="1"/>
</dbReference>
<feature type="transmembrane region" description="Helical" evidence="7">
    <location>
        <begin position="76"/>
        <end position="98"/>
    </location>
</feature>
<feature type="transmembrane region" description="Helical" evidence="7">
    <location>
        <begin position="242"/>
        <end position="263"/>
    </location>
</feature>
<dbReference type="PANTHER" id="PTHR32243:SF18">
    <property type="entry name" value="INNER MEMBRANE ABC TRANSPORTER PERMEASE PROTEIN YCJP"/>
    <property type="match status" value="1"/>
</dbReference>
<feature type="transmembrane region" description="Helical" evidence="7">
    <location>
        <begin position="185"/>
        <end position="209"/>
    </location>
</feature>
<keyword evidence="2 7" id="KW-0813">Transport</keyword>
<dbReference type="PANTHER" id="PTHR32243">
    <property type="entry name" value="MALTOSE TRANSPORT SYSTEM PERMEASE-RELATED"/>
    <property type="match status" value="1"/>
</dbReference>
<proteinExistence type="inferred from homology"/>
<evidence type="ECO:0000256" key="5">
    <source>
        <dbReference type="ARBA" id="ARBA00022989"/>
    </source>
</evidence>
<reference evidence="9 10" key="1">
    <citation type="journal article" date="2019" name="Int. J. Syst. Evol. Microbiol.">
        <title>The Global Catalogue of Microorganisms (GCM) 10K type strain sequencing project: providing services to taxonomists for standard genome sequencing and annotation.</title>
        <authorList>
            <consortium name="The Broad Institute Genomics Platform"/>
            <consortium name="The Broad Institute Genome Sequencing Center for Infectious Disease"/>
            <person name="Wu L."/>
            <person name="Ma J."/>
        </authorList>
    </citation>
    <scope>NUCLEOTIDE SEQUENCE [LARGE SCALE GENOMIC DNA]</scope>
    <source>
        <strain evidence="9 10">JCM 15481</strain>
    </source>
</reference>
<sequence>MTAYRTRARRRARWQTALGILFTAVLLFPVYWMVNVSLTKTGNMRADPPHWFPRDPTFAGYADVLRDQLPALTTSLAIGLGCVALTLAVAAPAAYSLAKLRPRGATGLSFVLLAAQMIPSVVMAIGFYAVYVRLGWLNSVWGLILADSTIAVPFGVMVLTAFMAGIPQELMHAAKIDGAGAWRTFVSVVLPLSRNAALTVSLFAFLWAWSDFIFASTLSRNADAIPITLGIYQYIGNNTTEWNSIMATAVVASVPAAVLLVVAQRFVAGGVTAGAVKD</sequence>
<keyword evidence="3" id="KW-1003">Cell membrane</keyword>
<evidence type="ECO:0000259" key="8">
    <source>
        <dbReference type="PROSITE" id="PS50928"/>
    </source>
</evidence>
<feature type="transmembrane region" description="Helical" evidence="7">
    <location>
        <begin position="12"/>
        <end position="34"/>
    </location>
</feature>
<feature type="transmembrane region" description="Helical" evidence="7">
    <location>
        <begin position="143"/>
        <end position="164"/>
    </location>
</feature>
<organism evidence="9 10">
    <name type="scientific">Streptomyces synnematoformans</name>
    <dbReference type="NCBI Taxonomy" id="415721"/>
    <lineage>
        <taxon>Bacteria</taxon>
        <taxon>Bacillati</taxon>
        <taxon>Actinomycetota</taxon>
        <taxon>Actinomycetes</taxon>
        <taxon>Kitasatosporales</taxon>
        <taxon>Streptomycetaceae</taxon>
        <taxon>Streptomyces</taxon>
    </lineage>
</organism>
<evidence type="ECO:0000256" key="7">
    <source>
        <dbReference type="RuleBase" id="RU363032"/>
    </source>
</evidence>
<feature type="domain" description="ABC transmembrane type-1" evidence="8">
    <location>
        <begin position="72"/>
        <end position="263"/>
    </location>
</feature>